<keyword evidence="3" id="KW-1185">Reference proteome</keyword>
<dbReference type="EMBL" id="JAAAHY010000854">
    <property type="protein sequence ID" value="KAF9956293.1"/>
    <property type="molecule type" value="Genomic_DNA"/>
</dbReference>
<organism evidence="2 3">
    <name type="scientific">Mortierella alpina</name>
    <name type="common">Oleaginous fungus</name>
    <name type="synonym">Mortierella renispora</name>
    <dbReference type="NCBI Taxonomy" id="64518"/>
    <lineage>
        <taxon>Eukaryota</taxon>
        <taxon>Fungi</taxon>
        <taxon>Fungi incertae sedis</taxon>
        <taxon>Mucoromycota</taxon>
        <taxon>Mortierellomycotina</taxon>
        <taxon>Mortierellomycetes</taxon>
        <taxon>Mortierellales</taxon>
        <taxon>Mortierellaceae</taxon>
        <taxon>Mortierella</taxon>
    </lineage>
</organism>
<evidence type="ECO:0000256" key="1">
    <source>
        <dbReference type="SAM" id="MobiDB-lite"/>
    </source>
</evidence>
<feature type="non-terminal residue" evidence="2">
    <location>
        <position position="106"/>
    </location>
</feature>
<feature type="region of interest" description="Disordered" evidence="1">
    <location>
        <begin position="82"/>
        <end position="106"/>
    </location>
</feature>
<evidence type="ECO:0000313" key="3">
    <source>
        <dbReference type="Proteomes" id="UP000738359"/>
    </source>
</evidence>
<comment type="caution">
    <text evidence="2">The sequence shown here is derived from an EMBL/GenBank/DDBJ whole genome shotgun (WGS) entry which is preliminary data.</text>
</comment>
<protein>
    <submittedName>
        <fullName evidence="2">Uncharacterized protein</fullName>
    </submittedName>
</protein>
<dbReference type="AlphaFoldDB" id="A0A9P6J0R0"/>
<name>A0A9P6J0R0_MORAP</name>
<accession>A0A9P6J0R0</accession>
<dbReference type="Proteomes" id="UP000738359">
    <property type="component" value="Unassembled WGS sequence"/>
</dbReference>
<proteinExistence type="predicted"/>
<feature type="compositionally biased region" description="Acidic residues" evidence="1">
    <location>
        <begin position="95"/>
        <end position="106"/>
    </location>
</feature>
<feature type="compositionally biased region" description="Low complexity" evidence="1">
    <location>
        <begin position="30"/>
        <end position="46"/>
    </location>
</feature>
<reference evidence="2" key="1">
    <citation type="journal article" date="2020" name="Fungal Divers.">
        <title>Resolving the Mortierellaceae phylogeny through synthesis of multi-gene phylogenetics and phylogenomics.</title>
        <authorList>
            <person name="Vandepol N."/>
            <person name="Liber J."/>
            <person name="Desiro A."/>
            <person name="Na H."/>
            <person name="Kennedy M."/>
            <person name="Barry K."/>
            <person name="Grigoriev I.V."/>
            <person name="Miller A.N."/>
            <person name="O'Donnell K."/>
            <person name="Stajich J.E."/>
            <person name="Bonito G."/>
        </authorList>
    </citation>
    <scope>NUCLEOTIDE SEQUENCE</scope>
    <source>
        <strain evidence="2">CK1249</strain>
    </source>
</reference>
<evidence type="ECO:0000313" key="2">
    <source>
        <dbReference type="EMBL" id="KAF9956293.1"/>
    </source>
</evidence>
<feature type="region of interest" description="Disordered" evidence="1">
    <location>
        <begin position="1"/>
        <end position="46"/>
    </location>
</feature>
<sequence>MIQFPAKEKLASGAPTTAKIKRISKSQAVPAAPLTPTESTATAPTEESIAALEEPNNTATSIKQAENEAFFNLFCKSKHEMSPLAHHGSAAQDERQEEDATDYSDL</sequence>
<feature type="compositionally biased region" description="Basic and acidic residues" evidence="1">
    <location>
        <begin position="1"/>
        <end position="10"/>
    </location>
</feature>
<gene>
    <name evidence="2" type="ORF">BGZ70_009973</name>
</gene>